<evidence type="ECO:0000313" key="3">
    <source>
        <dbReference type="EMBL" id="CAK6450173.1"/>
    </source>
</evidence>
<feature type="non-terminal residue" evidence="2">
    <location>
        <position position="1"/>
    </location>
</feature>
<dbReference type="EMBL" id="OY882879">
    <property type="protein sequence ID" value="CAK6450172.1"/>
    <property type="molecule type" value="Genomic_DNA"/>
</dbReference>
<dbReference type="EMBL" id="OY882879">
    <property type="protein sequence ID" value="CAK6450173.1"/>
    <property type="molecule type" value="Genomic_DNA"/>
</dbReference>
<dbReference type="Proteomes" id="UP001314169">
    <property type="component" value="Chromosome X"/>
</dbReference>
<protein>
    <submittedName>
        <fullName evidence="2">Uncharacterized protein</fullName>
    </submittedName>
</protein>
<organism evidence="2">
    <name type="scientific">Pipistrellus nathusii</name>
    <name type="common">Nathusius' pipistrelle</name>
    <dbReference type="NCBI Taxonomy" id="59473"/>
    <lineage>
        <taxon>Eukaryota</taxon>
        <taxon>Metazoa</taxon>
        <taxon>Chordata</taxon>
        <taxon>Craniata</taxon>
        <taxon>Vertebrata</taxon>
        <taxon>Euteleostomi</taxon>
        <taxon>Mammalia</taxon>
        <taxon>Eutheria</taxon>
        <taxon>Laurasiatheria</taxon>
        <taxon>Chiroptera</taxon>
        <taxon>Yangochiroptera</taxon>
        <taxon>Vespertilionidae</taxon>
        <taxon>Pipistrellus</taxon>
    </lineage>
</organism>
<sequence>MGQQPSSSEDNKVSVSEVDDEDKDKIMNILGNENSVLQSNEQNERKRKRQVFVFYYRKGKRPKIDQPTEDDEDEGDYEDENDEEINDEGEGGDGV</sequence>
<feature type="region of interest" description="Disordered" evidence="1">
    <location>
        <begin position="1"/>
        <end position="24"/>
    </location>
</feature>
<evidence type="ECO:0000256" key="1">
    <source>
        <dbReference type="SAM" id="MobiDB-lite"/>
    </source>
</evidence>
<feature type="compositionally biased region" description="Acidic residues" evidence="1">
    <location>
        <begin position="67"/>
        <end position="95"/>
    </location>
</feature>
<keyword evidence="4" id="KW-1185">Reference proteome</keyword>
<feature type="non-terminal residue" evidence="2">
    <location>
        <position position="95"/>
    </location>
</feature>
<evidence type="ECO:0000313" key="2">
    <source>
        <dbReference type="EMBL" id="CAK6450172.1"/>
    </source>
</evidence>
<gene>
    <name evidence="2" type="ORF">MPIPNATIZW_LOCUS18478</name>
    <name evidence="3" type="ORF">MPIPNATIZW_LOCUS18479</name>
</gene>
<feature type="region of interest" description="Disordered" evidence="1">
    <location>
        <begin position="57"/>
        <end position="95"/>
    </location>
</feature>
<accession>A0ABP0AMF9</accession>
<evidence type="ECO:0000313" key="4">
    <source>
        <dbReference type="Proteomes" id="UP001314169"/>
    </source>
</evidence>
<proteinExistence type="predicted"/>
<name>A0ABP0AMF9_PIPNA</name>
<reference evidence="2" key="1">
    <citation type="submission" date="2023-12" db="EMBL/GenBank/DDBJ databases">
        <authorList>
            <person name="Brown T."/>
        </authorList>
    </citation>
    <scope>NUCLEOTIDE SEQUENCE</scope>
</reference>